<evidence type="ECO:0000256" key="4">
    <source>
        <dbReference type="ARBA" id="ARBA00022547"/>
    </source>
</evidence>
<dbReference type="EMBL" id="CP046147">
    <property type="protein sequence ID" value="WFG39908.1"/>
    <property type="molecule type" value="Genomic_DNA"/>
</dbReference>
<evidence type="ECO:0000256" key="8">
    <source>
        <dbReference type="ARBA" id="ARBA00023065"/>
    </source>
</evidence>
<sequence length="427" mass="46432">MGKLLSSPKILVIAIAAVALLLVSVAGGALGASFGLGFLGGPIPFISIPAERVAFIGSYPLLNSTIMFWFGGLILIFIAWRAGRNVTDVPSGWQNFMEMIYDFFNNTVDGVAGGTPKAGRRFLALVSTIFMVVVIINWVGILPGVGSVGRIETIEEWVHHHIEDLEAAEHEKHPEYNDTQVHQLALIHLLEEHGDDTFVAFDGMFVPLGQGEQARVPLKHIVTFTDDELHHLADEVKHGEDISHDPVFERIEHDIHEGVVKEAFTYDAGGSSETDYNFTGQTAGLLVPYLRGASTDINTTLAIAIVAMFTVQIWGFRALGVRGYGGKFLVNPISQGPIATFVGVLEGFGELTRTISFTFRLFGNMFAGEILLIAMAFLLPLVGIIPFMGLELFVGVIQAYIFAMLTLVFGVMAVASHGDHDSHAEDH</sequence>
<feature type="transmembrane region" description="Helical" evidence="11">
    <location>
        <begin position="328"/>
        <end position="345"/>
    </location>
</feature>
<keyword evidence="9 11" id="KW-0472">Membrane</keyword>
<reference evidence="12 13" key="1">
    <citation type="submission" date="2019-11" db="EMBL/GenBank/DDBJ databases">
        <authorList>
            <person name="Cho J.-C."/>
        </authorList>
    </citation>
    <scope>NUCLEOTIDE SEQUENCE [LARGE SCALE GENOMIC DNA]</scope>
    <source>
        <strain evidence="12 13">JH1073</strain>
    </source>
</reference>
<feature type="transmembrane region" description="Helical" evidence="11">
    <location>
        <begin position="297"/>
        <end position="316"/>
    </location>
</feature>
<keyword evidence="3 11" id="KW-0813">Transport</keyword>
<dbReference type="PANTHER" id="PTHR42823">
    <property type="entry name" value="ATP SYNTHASE SUBUNIT A, CHLOROPLASTIC"/>
    <property type="match status" value="1"/>
</dbReference>
<evidence type="ECO:0000256" key="11">
    <source>
        <dbReference type="HAMAP-Rule" id="MF_01393"/>
    </source>
</evidence>
<evidence type="ECO:0000256" key="3">
    <source>
        <dbReference type="ARBA" id="ARBA00022448"/>
    </source>
</evidence>
<dbReference type="GO" id="GO:0046933">
    <property type="term" value="F:proton-transporting ATP synthase activity, rotational mechanism"/>
    <property type="evidence" value="ECO:0007669"/>
    <property type="project" value="UniProtKB-UniRule"/>
</dbReference>
<evidence type="ECO:0000256" key="7">
    <source>
        <dbReference type="ARBA" id="ARBA00022989"/>
    </source>
</evidence>
<keyword evidence="6 11" id="KW-0375">Hydrogen ion transport</keyword>
<dbReference type="Gene3D" id="1.20.120.220">
    <property type="entry name" value="ATP synthase, F0 complex, subunit A"/>
    <property type="match status" value="1"/>
</dbReference>
<dbReference type="Proteomes" id="UP001219901">
    <property type="component" value="Chromosome"/>
</dbReference>
<dbReference type="RefSeq" id="WP_342826364.1">
    <property type="nucleotide sequence ID" value="NZ_CP046146.1"/>
</dbReference>
<dbReference type="GO" id="GO:0042777">
    <property type="term" value="P:proton motive force-driven plasma membrane ATP synthesis"/>
    <property type="evidence" value="ECO:0007669"/>
    <property type="project" value="TreeGrafter"/>
</dbReference>
<evidence type="ECO:0000256" key="5">
    <source>
        <dbReference type="ARBA" id="ARBA00022692"/>
    </source>
</evidence>
<proteinExistence type="inferred from homology"/>
<evidence type="ECO:0000256" key="1">
    <source>
        <dbReference type="ARBA" id="ARBA00004141"/>
    </source>
</evidence>
<name>A0AAJ6CT31_9CHLR</name>
<keyword evidence="13" id="KW-1185">Reference proteome</keyword>
<evidence type="ECO:0000256" key="2">
    <source>
        <dbReference type="ARBA" id="ARBA00006810"/>
    </source>
</evidence>
<dbReference type="GO" id="GO:0045259">
    <property type="term" value="C:proton-transporting ATP synthase complex"/>
    <property type="evidence" value="ECO:0007669"/>
    <property type="project" value="UniProtKB-KW"/>
</dbReference>
<keyword evidence="10 11" id="KW-0066">ATP synthesis</keyword>
<keyword evidence="8 11" id="KW-0406">Ion transport</keyword>
<comment type="function">
    <text evidence="11">Key component of the proton channel; it plays a direct role in the translocation of protons across the membrane.</text>
</comment>
<dbReference type="InterPro" id="IPR035908">
    <property type="entry name" value="F0_ATP_A_sf"/>
</dbReference>
<dbReference type="CDD" id="cd00310">
    <property type="entry name" value="ATP-synt_Fo_a_6"/>
    <property type="match status" value="1"/>
</dbReference>
<keyword evidence="5 11" id="KW-0812">Transmembrane</keyword>
<dbReference type="Pfam" id="PF00119">
    <property type="entry name" value="ATP-synt_A"/>
    <property type="match status" value="2"/>
</dbReference>
<dbReference type="PANTHER" id="PTHR42823:SF3">
    <property type="entry name" value="ATP SYNTHASE SUBUNIT A, CHLOROPLASTIC"/>
    <property type="match status" value="1"/>
</dbReference>
<comment type="subcellular location">
    <subcellularLocation>
        <location evidence="11">Cell membrane</location>
        <topology evidence="11">Multi-pass membrane protein</topology>
    </subcellularLocation>
    <subcellularLocation>
        <location evidence="1">Membrane</location>
        <topology evidence="1">Multi-pass membrane protein</topology>
    </subcellularLocation>
</comment>
<dbReference type="HAMAP" id="MF_01393">
    <property type="entry name" value="ATP_synth_a_bact"/>
    <property type="match status" value="1"/>
</dbReference>
<feature type="transmembrane region" description="Helical" evidence="11">
    <location>
        <begin position="122"/>
        <end position="141"/>
    </location>
</feature>
<dbReference type="PROSITE" id="PS00449">
    <property type="entry name" value="ATPASE_A"/>
    <property type="match status" value="1"/>
</dbReference>
<feature type="transmembrane region" description="Helical" evidence="11">
    <location>
        <begin position="365"/>
        <end position="385"/>
    </location>
</feature>
<evidence type="ECO:0000313" key="13">
    <source>
        <dbReference type="Proteomes" id="UP001219901"/>
    </source>
</evidence>
<gene>
    <name evidence="11" type="primary">atpB</name>
    <name evidence="12" type="ORF">GKO48_09855</name>
</gene>
<dbReference type="InterPro" id="IPR023011">
    <property type="entry name" value="ATP_synth_F0_asu_AS"/>
</dbReference>
<organism evidence="12 13">
    <name type="scientific">Candidatus Lucifugimonas marina</name>
    <dbReference type="NCBI Taxonomy" id="3038979"/>
    <lineage>
        <taxon>Bacteria</taxon>
        <taxon>Bacillati</taxon>
        <taxon>Chloroflexota</taxon>
        <taxon>Dehalococcoidia</taxon>
        <taxon>SAR202 cluster</taxon>
        <taxon>Candidatus Lucifugimonadales</taxon>
        <taxon>Candidatus Lucifugimonadaceae</taxon>
        <taxon>Candidatus Lucifugimonas</taxon>
    </lineage>
</organism>
<evidence type="ECO:0000313" key="12">
    <source>
        <dbReference type="EMBL" id="WFG39908.1"/>
    </source>
</evidence>
<dbReference type="GO" id="GO:0005886">
    <property type="term" value="C:plasma membrane"/>
    <property type="evidence" value="ECO:0007669"/>
    <property type="project" value="UniProtKB-SubCell"/>
</dbReference>
<keyword evidence="7 11" id="KW-1133">Transmembrane helix</keyword>
<dbReference type="InterPro" id="IPR045082">
    <property type="entry name" value="ATP_syn_F0_a_bact/chloroplast"/>
</dbReference>
<comment type="similarity">
    <text evidence="2 11">Belongs to the ATPase A chain family.</text>
</comment>
<keyword evidence="4 11" id="KW-0138">CF(0)</keyword>
<evidence type="ECO:0000256" key="10">
    <source>
        <dbReference type="ARBA" id="ARBA00023310"/>
    </source>
</evidence>
<protein>
    <recommendedName>
        <fullName evidence="11">ATP synthase subunit a</fullName>
    </recommendedName>
    <alternativeName>
        <fullName evidence="11">ATP synthase F0 sector subunit a</fullName>
    </alternativeName>
    <alternativeName>
        <fullName evidence="11">F-ATPase subunit 6</fullName>
    </alternativeName>
</protein>
<dbReference type="InterPro" id="IPR000568">
    <property type="entry name" value="ATP_synth_F0_asu"/>
</dbReference>
<accession>A0AAJ6CT31</accession>
<feature type="transmembrane region" description="Helical" evidence="11">
    <location>
        <begin position="392"/>
        <end position="415"/>
    </location>
</feature>
<evidence type="ECO:0000256" key="6">
    <source>
        <dbReference type="ARBA" id="ARBA00022781"/>
    </source>
</evidence>
<reference evidence="13" key="2">
    <citation type="submission" date="2023-06" db="EMBL/GenBank/DDBJ databases">
        <title>Pangenomics reveal diversification of enzyme families and niche specialization in globally abundant SAR202 bacteria.</title>
        <authorList>
            <person name="Saw J.H.W."/>
        </authorList>
    </citation>
    <scope>NUCLEOTIDE SEQUENCE [LARGE SCALE GENOMIC DNA]</scope>
    <source>
        <strain evidence="13">JH1073</strain>
    </source>
</reference>
<dbReference type="SUPFAM" id="SSF81336">
    <property type="entry name" value="F1F0 ATP synthase subunit A"/>
    <property type="match status" value="1"/>
</dbReference>
<keyword evidence="11" id="KW-1003">Cell membrane</keyword>
<evidence type="ECO:0000256" key="9">
    <source>
        <dbReference type="ARBA" id="ARBA00023136"/>
    </source>
</evidence>
<feature type="transmembrane region" description="Helical" evidence="11">
    <location>
        <begin position="55"/>
        <end position="80"/>
    </location>
</feature>
<dbReference type="AlphaFoldDB" id="A0AAJ6CT31"/>